<organism evidence="1">
    <name type="scientific">marine sediment metagenome</name>
    <dbReference type="NCBI Taxonomy" id="412755"/>
    <lineage>
        <taxon>unclassified sequences</taxon>
        <taxon>metagenomes</taxon>
        <taxon>ecological metagenomes</taxon>
    </lineage>
</organism>
<comment type="caution">
    <text evidence="1">The sequence shown here is derived from an EMBL/GenBank/DDBJ whole genome shotgun (WGS) entry which is preliminary data.</text>
</comment>
<gene>
    <name evidence="1" type="ORF">S06H3_49177</name>
</gene>
<accession>X1P3I9</accession>
<dbReference type="AlphaFoldDB" id="X1P3I9"/>
<sequence length="99" mass="11369">MKPTKPTTWSYQLTKKFFSPSEPDFTESRIRRASAKGLWADWLRWKSECGKNSLKAIRVLDSEGKELITLEGKMDLTRDIRELIDGYATDTSIIPLTDS</sequence>
<reference evidence="1" key="1">
    <citation type="journal article" date="2014" name="Front. Microbiol.">
        <title>High frequency of phylogenetically diverse reductive dehalogenase-homologous genes in deep subseafloor sedimentary metagenomes.</title>
        <authorList>
            <person name="Kawai M."/>
            <person name="Futagami T."/>
            <person name="Toyoda A."/>
            <person name="Takaki Y."/>
            <person name="Nishi S."/>
            <person name="Hori S."/>
            <person name="Arai W."/>
            <person name="Tsubouchi T."/>
            <person name="Morono Y."/>
            <person name="Uchiyama I."/>
            <person name="Ito T."/>
            <person name="Fujiyama A."/>
            <person name="Inagaki F."/>
            <person name="Takami H."/>
        </authorList>
    </citation>
    <scope>NUCLEOTIDE SEQUENCE</scope>
    <source>
        <strain evidence="1">Expedition CK06-06</strain>
    </source>
</reference>
<name>X1P3I9_9ZZZZ</name>
<protein>
    <submittedName>
        <fullName evidence="1">Uncharacterized protein</fullName>
    </submittedName>
</protein>
<evidence type="ECO:0000313" key="1">
    <source>
        <dbReference type="EMBL" id="GAI33610.1"/>
    </source>
</evidence>
<dbReference type="EMBL" id="BARV01031037">
    <property type="protein sequence ID" value="GAI33610.1"/>
    <property type="molecule type" value="Genomic_DNA"/>
</dbReference>
<proteinExistence type="predicted"/>